<name>A0AAW8TRG8_9ENTE</name>
<dbReference type="Proteomes" id="UP001255696">
    <property type="component" value="Unassembled WGS sequence"/>
</dbReference>
<evidence type="ECO:0008006" key="3">
    <source>
        <dbReference type="Google" id="ProtNLM"/>
    </source>
</evidence>
<dbReference type="AlphaFoldDB" id="A0AAW8TRG8"/>
<organism evidence="1 2">
    <name type="scientific">Enterococcus cecorum</name>
    <dbReference type="NCBI Taxonomy" id="44008"/>
    <lineage>
        <taxon>Bacteria</taxon>
        <taxon>Bacillati</taxon>
        <taxon>Bacillota</taxon>
        <taxon>Bacilli</taxon>
        <taxon>Lactobacillales</taxon>
        <taxon>Enterococcaceae</taxon>
        <taxon>Enterococcus</taxon>
    </lineage>
</organism>
<protein>
    <recommendedName>
        <fullName evidence="3">Transcriptional regulator</fullName>
    </recommendedName>
</protein>
<evidence type="ECO:0000313" key="1">
    <source>
        <dbReference type="EMBL" id="MDT2797399.1"/>
    </source>
</evidence>
<comment type="caution">
    <text evidence="1">The sequence shown here is derived from an EMBL/GenBank/DDBJ whole genome shotgun (WGS) entry which is preliminary data.</text>
</comment>
<dbReference type="EMBL" id="JARQBI010000024">
    <property type="protein sequence ID" value="MDT2797399.1"/>
    <property type="molecule type" value="Genomic_DNA"/>
</dbReference>
<dbReference type="Gene3D" id="3.90.75.20">
    <property type="match status" value="1"/>
</dbReference>
<proteinExistence type="predicted"/>
<evidence type="ECO:0000313" key="2">
    <source>
        <dbReference type="Proteomes" id="UP001255696"/>
    </source>
</evidence>
<accession>A0AAW8TRG8</accession>
<dbReference type="SUPFAM" id="SSF54060">
    <property type="entry name" value="His-Me finger endonucleases"/>
    <property type="match status" value="1"/>
</dbReference>
<dbReference type="RefSeq" id="WP_311898144.1">
    <property type="nucleotide sequence ID" value="NZ_JARQBI010000024.1"/>
</dbReference>
<dbReference type="InterPro" id="IPR044925">
    <property type="entry name" value="His-Me_finger_sf"/>
</dbReference>
<sequence>MPTAEYYQAINLLNRKCEKNWGIAIDLCTESERNFIREAVGASNCEASDAVRVATFKKSSSGGLYRNGNIFRIHPEYSDMLVSTTGQIYLILKKLEETSANAIYRIKRLERSKYRSETRTSIMYLGTCLMVNYLVYDTFVGRDGKKGKVINIDGNIRNCRLSNLKIETPLDKFKRSELYKDLDKIIEMRKQKITFEKMSEILGVNVSALKHFVQKARKSGVIE</sequence>
<reference evidence="1" key="1">
    <citation type="submission" date="2023-03" db="EMBL/GenBank/DDBJ databases">
        <authorList>
            <person name="Shen W."/>
            <person name="Cai J."/>
        </authorList>
    </citation>
    <scope>NUCLEOTIDE SEQUENCE</scope>
    <source>
        <strain evidence="1">B245-2</strain>
    </source>
</reference>
<gene>
    <name evidence="1" type="ORF">P7H47_09135</name>
</gene>